<organism evidence="1">
    <name type="scientific">Glycine max</name>
    <name type="common">Soybean</name>
    <name type="synonym">Glycine hispida</name>
    <dbReference type="NCBI Taxonomy" id="3847"/>
    <lineage>
        <taxon>Eukaryota</taxon>
        <taxon>Viridiplantae</taxon>
        <taxon>Streptophyta</taxon>
        <taxon>Embryophyta</taxon>
        <taxon>Tracheophyta</taxon>
        <taxon>Spermatophyta</taxon>
        <taxon>Magnoliopsida</taxon>
        <taxon>eudicotyledons</taxon>
        <taxon>Gunneridae</taxon>
        <taxon>Pentapetalae</taxon>
        <taxon>rosids</taxon>
        <taxon>fabids</taxon>
        <taxon>Fabales</taxon>
        <taxon>Fabaceae</taxon>
        <taxon>Papilionoideae</taxon>
        <taxon>50 kb inversion clade</taxon>
        <taxon>NPAAA clade</taxon>
        <taxon>indigoferoid/millettioid clade</taxon>
        <taxon>Phaseoleae</taxon>
        <taxon>Glycine</taxon>
        <taxon>Glycine subgen. Soja</taxon>
    </lineage>
</organism>
<evidence type="ECO:0000313" key="1">
    <source>
        <dbReference type="EMBL" id="KRH07612.1"/>
    </source>
</evidence>
<gene>
    <name evidence="1" type="ORF">GLYMA_16G098400</name>
</gene>
<protein>
    <submittedName>
        <fullName evidence="1 2">Uncharacterized protein</fullName>
    </submittedName>
</protein>
<sequence length="46" mass="5027">MASLLNMVSVPPRISPTSHTRITSLQARPVLPAFSVSFSSREETIN</sequence>
<accession>A0A0R0FNS2</accession>
<dbReference type="EMBL" id="CM000849">
    <property type="protein sequence ID" value="KRH07612.1"/>
    <property type="molecule type" value="Genomic_DNA"/>
</dbReference>
<dbReference type="Proteomes" id="UP000008827">
    <property type="component" value="Chromosome 16"/>
</dbReference>
<reference evidence="2" key="2">
    <citation type="submission" date="2018-02" db="UniProtKB">
        <authorList>
            <consortium name="EnsemblPlants"/>
        </authorList>
    </citation>
    <scope>IDENTIFICATION</scope>
    <source>
        <strain evidence="2">Williams 82</strain>
    </source>
</reference>
<evidence type="ECO:0000313" key="2">
    <source>
        <dbReference type="EnsemblPlants" id="KRH07612"/>
    </source>
</evidence>
<reference evidence="1 2" key="1">
    <citation type="journal article" date="2010" name="Nature">
        <title>Genome sequence of the palaeopolyploid soybean.</title>
        <authorList>
            <person name="Schmutz J."/>
            <person name="Cannon S.B."/>
            <person name="Schlueter J."/>
            <person name="Ma J."/>
            <person name="Mitros T."/>
            <person name="Nelson W."/>
            <person name="Hyten D.L."/>
            <person name="Song Q."/>
            <person name="Thelen J.J."/>
            <person name="Cheng J."/>
            <person name="Xu D."/>
            <person name="Hellsten U."/>
            <person name="May G.D."/>
            <person name="Yu Y."/>
            <person name="Sakurai T."/>
            <person name="Umezawa T."/>
            <person name="Bhattacharyya M.K."/>
            <person name="Sandhu D."/>
            <person name="Valliyodan B."/>
            <person name="Lindquist E."/>
            <person name="Peto M."/>
            <person name="Grant D."/>
            <person name="Shu S."/>
            <person name="Goodstein D."/>
            <person name="Barry K."/>
            <person name="Futrell-Griggs M."/>
            <person name="Abernathy B."/>
            <person name="Du J."/>
            <person name="Tian Z."/>
            <person name="Zhu L."/>
            <person name="Gill N."/>
            <person name="Joshi T."/>
            <person name="Libault M."/>
            <person name="Sethuraman A."/>
            <person name="Zhang X.-C."/>
            <person name="Shinozaki K."/>
            <person name="Nguyen H.T."/>
            <person name="Wing R.A."/>
            <person name="Cregan P."/>
            <person name="Specht J."/>
            <person name="Grimwood J."/>
            <person name="Rokhsar D."/>
            <person name="Stacey G."/>
            <person name="Shoemaker R.C."/>
            <person name="Jackson S.A."/>
        </authorList>
    </citation>
    <scope>NUCLEOTIDE SEQUENCE [LARGE SCALE GENOMIC DNA]</scope>
    <source>
        <strain evidence="2">cv. Williams 82</strain>
        <tissue evidence="1">Callus</tissue>
    </source>
</reference>
<dbReference type="EnsemblPlants" id="KRH07612">
    <property type="protein sequence ID" value="KRH07612"/>
    <property type="gene ID" value="GLYMA_16G098400"/>
</dbReference>
<dbReference type="Gramene" id="KRH07612">
    <property type="protein sequence ID" value="KRH07612"/>
    <property type="gene ID" value="GLYMA_16G098400"/>
</dbReference>
<reference evidence="1" key="3">
    <citation type="submission" date="2018-07" db="EMBL/GenBank/DDBJ databases">
        <title>WGS assembly of Glycine max.</title>
        <authorList>
            <person name="Schmutz J."/>
            <person name="Cannon S."/>
            <person name="Schlueter J."/>
            <person name="Ma J."/>
            <person name="Mitros T."/>
            <person name="Nelson W."/>
            <person name="Hyten D."/>
            <person name="Song Q."/>
            <person name="Thelen J."/>
            <person name="Cheng J."/>
            <person name="Xu D."/>
            <person name="Hellsten U."/>
            <person name="May G."/>
            <person name="Yu Y."/>
            <person name="Sakurai T."/>
            <person name="Umezawa T."/>
            <person name="Bhattacharyya M."/>
            <person name="Sandhu D."/>
            <person name="Valliyodan B."/>
            <person name="Lindquist E."/>
            <person name="Peto M."/>
            <person name="Grant D."/>
            <person name="Shu S."/>
            <person name="Goodstein D."/>
            <person name="Barry K."/>
            <person name="Futrell-Griggs M."/>
            <person name="Abernathy B."/>
            <person name="Du J."/>
            <person name="Tian Z."/>
            <person name="Zhu L."/>
            <person name="Gill N."/>
            <person name="Joshi T."/>
            <person name="Libault M."/>
            <person name="Sethuraman A."/>
            <person name="Zhang X."/>
            <person name="Shinozaki K."/>
            <person name="Nguyen H."/>
            <person name="Wing R."/>
            <person name="Cregan P."/>
            <person name="Specht J."/>
            <person name="Grimwood J."/>
            <person name="Rokhsar D."/>
            <person name="Stacey G."/>
            <person name="Shoemaker R."/>
            <person name="Jackson S."/>
        </authorList>
    </citation>
    <scope>NUCLEOTIDE SEQUENCE</scope>
    <source>
        <tissue evidence="1">Callus</tissue>
    </source>
</reference>
<name>A0A0R0FNS2_SOYBN</name>
<proteinExistence type="predicted"/>
<dbReference type="STRING" id="3847.A0A0R0FNS2"/>
<dbReference type="AlphaFoldDB" id="A0A0R0FNS2"/>
<dbReference type="InParanoid" id="A0A0R0FNS2"/>
<keyword evidence="3" id="KW-1185">Reference proteome</keyword>
<evidence type="ECO:0000313" key="3">
    <source>
        <dbReference type="Proteomes" id="UP000008827"/>
    </source>
</evidence>